<proteinExistence type="inferred from homology"/>
<dbReference type="PANTHER" id="PTHR10353">
    <property type="entry name" value="GLYCOSYL HYDROLASE"/>
    <property type="match status" value="1"/>
</dbReference>
<comment type="similarity">
    <text evidence="1 4">Belongs to the glycosyl hydrolase 1 family.</text>
</comment>
<keyword evidence="2 5" id="KW-0378">Hydrolase</keyword>
<dbReference type="GO" id="GO:0016052">
    <property type="term" value="P:carbohydrate catabolic process"/>
    <property type="evidence" value="ECO:0007669"/>
    <property type="project" value="TreeGrafter"/>
</dbReference>
<evidence type="ECO:0000313" key="5">
    <source>
        <dbReference type="EMBL" id="QNM13856.1"/>
    </source>
</evidence>
<dbReference type="Pfam" id="PF00232">
    <property type="entry name" value="Glyco_hydro_1"/>
    <property type="match status" value="1"/>
</dbReference>
<dbReference type="Gene3D" id="3.20.20.80">
    <property type="entry name" value="Glycosidases"/>
    <property type="match status" value="1"/>
</dbReference>
<keyword evidence="6" id="KW-1185">Reference proteome</keyword>
<dbReference type="FunFam" id="3.20.20.80:FF:000004">
    <property type="entry name" value="Beta-glucosidase 6-phospho-beta-glucosidase"/>
    <property type="match status" value="1"/>
</dbReference>
<dbReference type="PROSITE" id="PS00653">
    <property type="entry name" value="GLYCOSYL_HYDROL_F1_2"/>
    <property type="match status" value="1"/>
</dbReference>
<dbReference type="GO" id="GO:0008422">
    <property type="term" value="F:beta-glucosidase activity"/>
    <property type="evidence" value="ECO:0007669"/>
    <property type="project" value="TreeGrafter"/>
</dbReference>
<dbReference type="EMBL" id="CP060636">
    <property type="protein sequence ID" value="QNM13856.1"/>
    <property type="molecule type" value="Genomic_DNA"/>
</dbReference>
<dbReference type="InterPro" id="IPR001360">
    <property type="entry name" value="Glyco_hydro_1"/>
</dbReference>
<evidence type="ECO:0000256" key="1">
    <source>
        <dbReference type="ARBA" id="ARBA00010838"/>
    </source>
</evidence>
<dbReference type="PANTHER" id="PTHR10353:SF136">
    <property type="entry name" value="ARYL-PHOSPHO-BETA-D-GLUCOSIDASE BGLC"/>
    <property type="match status" value="1"/>
</dbReference>
<reference evidence="5 6" key="1">
    <citation type="submission" date="2020-08" db="EMBL/GenBank/DDBJ databases">
        <authorList>
            <person name="Liu C."/>
            <person name="Sun Q."/>
        </authorList>
    </citation>
    <scope>NUCLEOTIDE SEQUENCE [LARGE SCALE GENOMIC DNA]</scope>
    <source>
        <strain evidence="5 6">NSJ-61</strain>
    </source>
</reference>
<dbReference type="InterPro" id="IPR033132">
    <property type="entry name" value="GH_1_N_CS"/>
</dbReference>
<dbReference type="GO" id="GO:0005829">
    <property type="term" value="C:cytosol"/>
    <property type="evidence" value="ECO:0007669"/>
    <property type="project" value="TreeGrafter"/>
</dbReference>
<dbReference type="SUPFAM" id="SSF51445">
    <property type="entry name" value="(Trans)glycosidases"/>
    <property type="match status" value="1"/>
</dbReference>
<dbReference type="Proteomes" id="UP000515856">
    <property type="component" value="Chromosome"/>
</dbReference>
<organism evidence="5 6">
    <name type="scientific">[Eubacterium] hominis</name>
    <dbReference type="NCBI Taxonomy" id="2764325"/>
    <lineage>
        <taxon>Bacteria</taxon>
        <taxon>Bacillati</taxon>
        <taxon>Bacillota</taxon>
        <taxon>Erysipelotrichia</taxon>
        <taxon>Erysipelotrichales</taxon>
        <taxon>Erysipelotrichaceae</taxon>
        <taxon>Amedibacillus</taxon>
    </lineage>
</organism>
<dbReference type="PRINTS" id="PR00131">
    <property type="entry name" value="GLHYDRLASE1"/>
</dbReference>
<evidence type="ECO:0000313" key="6">
    <source>
        <dbReference type="Proteomes" id="UP000515856"/>
    </source>
</evidence>
<dbReference type="InterPro" id="IPR017853">
    <property type="entry name" value="GH"/>
</dbReference>
<dbReference type="KEGG" id="ehn:H9Q80_07925"/>
<protein>
    <submittedName>
        <fullName evidence="5">Glycoside hydrolase family 1 protein</fullName>
    </submittedName>
</protein>
<keyword evidence="3" id="KW-0326">Glycosidase</keyword>
<dbReference type="AlphaFoldDB" id="A0A7G9GSS4"/>
<dbReference type="RefSeq" id="WP_117516089.1">
    <property type="nucleotide sequence ID" value="NZ_CP060636.1"/>
</dbReference>
<accession>A0A7G9GSS4</accession>
<name>A0A7G9GSS4_9FIRM</name>
<sequence>MVKIETIQTFPDDFLWGASTSAFQVEGANTEDGKGLSTQDVRPVPAGLSDASIAADHYHRYKEDIALMKEAGLKSYRFSIAWTRIYPNGDDEQPNPKGIQFYSDLIDELIKNDITPIATLWHFDLPNHLEEAYHGWLGKETIHHFERYARTVFEAYGDRVKYWISINEQMMMVMNTEMLLGKGKKISYKEGLKYNMQACVNMSLAEKKAFQLCHEIIPDAKIGPSSAYQLCYPLTCDAMDVQAAMDAEEFLSYLVLDLSVRGEFPATLKAYLKQEQAYPVISEEEQKLLKKERPDFIGVNYYASLTVRKPGDPDPKADLFFFNTENYTIVNNPIIKTTTWLRGSYDPLGFKLALRKLYDRYQLPLMITENGYPQTEEPVNGIINDTERITYLKDHLHAIKETISEGIPVIGYHLWSFIDLLSGSQGYKKRYGLVYIDHQEGNKGTLQRIKKQSFYWYQKQIKEKGREI</sequence>
<evidence type="ECO:0000256" key="4">
    <source>
        <dbReference type="RuleBase" id="RU003690"/>
    </source>
</evidence>
<gene>
    <name evidence="5" type="ORF">H9Q80_07925</name>
</gene>
<evidence type="ECO:0000256" key="2">
    <source>
        <dbReference type="ARBA" id="ARBA00022801"/>
    </source>
</evidence>
<evidence type="ECO:0000256" key="3">
    <source>
        <dbReference type="ARBA" id="ARBA00023295"/>
    </source>
</evidence>